<dbReference type="CDD" id="cd03442">
    <property type="entry name" value="BFIT_BACH"/>
    <property type="match status" value="1"/>
</dbReference>
<keyword evidence="2 3" id="KW-0378">Hydrolase</keyword>
<dbReference type="PANTHER" id="PTHR11049:SF24">
    <property type="entry name" value="CYTOSOLIC ACYL COENZYME A THIOESTER HYDROLASE"/>
    <property type="match status" value="1"/>
</dbReference>
<reference evidence="6" key="1">
    <citation type="submission" date="2016-12" db="EMBL/GenBank/DDBJ databases">
        <title>Comparative genomics of four Isosphaeraceae planctomycetes: a common pool of plasmids and glycoside hydrolase genes.</title>
        <authorList>
            <person name="Ivanova A."/>
        </authorList>
    </citation>
    <scope>NUCLEOTIDE SEQUENCE [LARGE SCALE GENOMIC DNA]</scope>
    <source>
        <strain evidence="6">PX4</strain>
    </source>
</reference>
<dbReference type="GO" id="GO:0052816">
    <property type="term" value="F:long-chain fatty acyl-CoA hydrolase activity"/>
    <property type="evidence" value="ECO:0007669"/>
    <property type="project" value="TreeGrafter"/>
</dbReference>
<dbReference type="OrthoDB" id="9791628at2"/>
<keyword evidence="6" id="KW-1185">Reference proteome</keyword>
<dbReference type="Pfam" id="PF03061">
    <property type="entry name" value="4HBT"/>
    <property type="match status" value="1"/>
</dbReference>
<dbReference type="PROSITE" id="PS51770">
    <property type="entry name" value="HOTDOG_ACOT"/>
    <property type="match status" value="1"/>
</dbReference>
<feature type="domain" description="HotDog ACOT-type" evidence="4">
    <location>
        <begin position="16"/>
        <end position="129"/>
    </location>
</feature>
<dbReference type="RefSeq" id="WP_076346510.1">
    <property type="nucleotide sequence ID" value="NZ_CP019082.1"/>
</dbReference>
<evidence type="ECO:0000256" key="2">
    <source>
        <dbReference type="ARBA" id="ARBA00022801"/>
    </source>
</evidence>
<dbReference type="SUPFAM" id="SSF54637">
    <property type="entry name" value="Thioesterase/thiol ester dehydrase-isomerase"/>
    <property type="match status" value="1"/>
</dbReference>
<name>A0A1U7CQR3_9BACT</name>
<evidence type="ECO:0000256" key="3">
    <source>
        <dbReference type="PROSITE-ProRule" id="PRU01106"/>
    </source>
</evidence>
<dbReference type="GO" id="GO:0009062">
    <property type="term" value="P:fatty acid catabolic process"/>
    <property type="evidence" value="ECO:0007669"/>
    <property type="project" value="TreeGrafter"/>
</dbReference>
<comment type="similarity">
    <text evidence="1">Belongs to the acyl coenzyme A hydrolase family.</text>
</comment>
<dbReference type="EC" id="3.1.2.-" evidence="5"/>
<evidence type="ECO:0000259" key="4">
    <source>
        <dbReference type="PROSITE" id="PS51770"/>
    </source>
</evidence>
<dbReference type="Proteomes" id="UP000186309">
    <property type="component" value="Chromosome"/>
</dbReference>
<dbReference type="InterPro" id="IPR006683">
    <property type="entry name" value="Thioestr_dom"/>
</dbReference>
<dbReference type="KEGG" id="pbor:BSF38_02789"/>
<evidence type="ECO:0000313" key="5">
    <source>
        <dbReference type="EMBL" id="APW61277.1"/>
    </source>
</evidence>
<proteinExistence type="inferred from homology"/>
<dbReference type="EMBL" id="CP019082">
    <property type="protein sequence ID" value="APW61277.1"/>
    <property type="molecule type" value="Genomic_DNA"/>
</dbReference>
<gene>
    <name evidence="5" type="ORF">BSF38_02789</name>
</gene>
<dbReference type="Gene3D" id="3.10.129.10">
    <property type="entry name" value="Hotdog Thioesterase"/>
    <property type="match status" value="1"/>
</dbReference>
<dbReference type="InterPro" id="IPR040170">
    <property type="entry name" value="Cytosol_ACT"/>
</dbReference>
<evidence type="ECO:0000313" key="6">
    <source>
        <dbReference type="Proteomes" id="UP000186309"/>
    </source>
</evidence>
<organism evidence="5 6">
    <name type="scientific">Paludisphaera borealis</name>
    <dbReference type="NCBI Taxonomy" id="1387353"/>
    <lineage>
        <taxon>Bacteria</taxon>
        <taxon>Pseudomonadati</taxon>
        <taxon>Planctomycetota</taxon>
        <taxon>Planctomycetia</taxon>
        <taxon>Isosphaerales</taxon>
        <taxon>Isosphaeraceae</taxon>
        <taxon>Paludisphaera</taxon>
    </lineage>
</organism>
<dbReference type="InterPro" id="IPR003736">
    <property type="entry name" value="PAAI_dom"/>
</dbReference>
<dbReference type="InterPro" id="IPR029069">
    <property type="entry name" value="HotDog_dom_sf"/>
</dbReference>
<accession>A0A1U7CQR3</accession>
<dbReference type="STRING" id="1387353.BSF38_02789"/>
<evidence type="ECO:0000256" key="1">
    <source>
        <dbReference type="ARBA" id="ARBA00010458"/>
    </source>
</evidence>
<dbReference type="NCBIfam" id="TIGR00369">
    <property type="entry name" value="unchar_dom_1"/>
    <property type="match status" value="1"/>
</dbReference>
<dbReference type="GO" id="GO:0006637">
    <property type="term" value="P:acyl-CoA metabolic process"/>
    <property type="evidence" value="ECO:0007669"/>
    <property type="project" value="TreeGrafter"/>
</dbReference>
<dbReference type="InterPro" id="IPR033120">
    <property type="entry name" value="HOTDOG_ACOT"/>
</dbReference>
<sequence>MDAPLSDDLKAPRPASASRVSLSIITQPGQANPFGTLHGGVMLRMADECGAVAALRHVGRGLITTAAIDSMTFLSPVYVGERVEIVAEVTHVGRTSIEALIEIYAESLVHPKRRKVGSGYGLYVALDDEGKRPHPVPRLLSETEADRVRDEAAEARQVVRLARREEARAHRAEYL</sequence>
<dbReference type="GO" id="GO:0005829">
    <property type="term" value="C:cytosol"/>
    <property type="evidence" value="ECO:0007669"/>
    <property type="project" value="TreeGrafter"/>
</dbReference>
<dbReference type="AlphaFoldDB" id="A0A1U7CQR3"/>
<dbReference type="PANTHER" id="PTHR11049">
    <property type="entry name" value="ACYL COENZYME A THIOESTER HYDROLASE"/>
    <property type="match status" value="1"/>
</dbReference>
<protein>
    <submittedName>
        <fullName evidence="5">Putative acyl-CoA thioester hydrolase</fullName>
        <ecNumber evidence="5">3.1.2.-</ecNumber>
    </submittedName>
</protein>